<dbReference type="InterPro" id="IPR027268">
    <property type="entry name" value="Peptidase_M4/M1_CTD_sf"/>
</dbReference>
<evidence type="ECO:0000313" key="4">
    <source>
        <dbReference type="EMBL" id="KYM97778.1"/>
    </source>
</evidence>
<comment type="similarity">
    <text evidence="1">Belongs to the peptidase M1 family.</text>
</comment>
<dbReference type="PANTHER" id="PTHR11533">
    <property type="entry name" value="PROTEASE M1 ZINC METALLOPROTEASE"/>
    <property type="match status" value="1"/>
</dbReference>
<dbReference type="EMBL" id="KQ978053">
    <property type="protein sequence ID" value="KYM97778.1"/>
    <property type="molecule type" value="Genomic_DNA"/>
</dbReference>
<dbReference type="GO" id="GO:0006508">
    <property type="term" value="P:proteolysis"/>
    <property type="evidence" value="ECO:0007669"/>
    <property type="project" value="TreeGrafter"/>
</dbReference>
<dbReference type="InterPro" id="IPR050344">
    <property type="entry name" value="Peptidase_M1_aminopeptidases"/>
</dbReference>
<keyword evidence="4" id="KW-0378">Hydrolase</keyword>
<keyword evidence="4" id="KW-0031">Aminopeptidase</keyword>
<protein>
    <submittedName>
        <fullName evidence="4">Aminopeptidase N</fullName>
    </submittedName>
</protein>
<dbReference type="SUPFAM" id="SSF55486">
    <property type="entry name" value="Metalloproteases ('zincins'), catalytic domain"/>
    <property type="match status" value="1"/>
</dbReference>
<dbReference type="Proteomes" id="UP000078542">
    <property type="component" value="Unassembled WGS sequence"/>
</dbReference>
<dbReference type="Gene3D" id="1.10.390.10">
    <property type="entry name" value="Neutral Protease Domain 2"/>
    <property type="match status" value="1"/>
</dbReference>
<dbReference type="GO" id="GO:0070006">
    <property type="term" value="F:metalloaminopeptidase activity"/>
    <property type="evidence" value="ECO:0007669"/>
    <property type="project" value="TreeGrafter"/>
</dbReference>
<dbReference type="InterPro" id="IPR024571">
    <property type="entry name" value="ERAP1-like_C_dom"/>
</dbReference>
<feature type="domain" description="ERAP1-like C-terminal" evidence="3">
    <location>
        <begin position="367"/>
        <end position="638"/>
    </location>
</feature>
<keyword evidence="5" id="KW-1185">Reference proteome</keyword>
<gene>
    <name evidence="4" type="ORF">ALC62_11539</name>
</gene>
<evidence type="ECO:0000259" key="2">
    <source>
        <dbReference type="Pfam" id="PF01433"/>
    </source>
</evidence>
<dbReference type="PANTHER" id="PTHR11533:SF294">
    <property type="entry name" value="THYROTROPIN-RELEASING HORMONE-DEGRADING ECTOENZYME"/>
    <property type="match status" value="1"/>
</dbReference>
<evidence type="ECO:0000256" key="1">
    <source>
        <dbReference type="ARBA" id="ARBA00010136"/>
    </source>
</evidence>
<dbReference type="GO" id="GO:0005737">
    <property type="term" value="C:cytoplasm"/>
    <property type="evidence" value="ECO:0007669"/>
    <property type="project" value="TreeGrafter"/>
</dbReference>
<feature type="domain" description="Peptidase M1 membrane alanine aminopeptidase" evidence="2">
    <location>
        <begin position="92"/>
        <end position="291"/>
    </location>
</feature>
<organism evidence="4 5">
    <name type="scientific">Cyphomyrmex costatus</name>
    <dbReference type="NCBI Taxonomy" id="456900"/>
    <lineage>
        <taxon>Eukaryota</taxon>
        <taxon>Metazoa</taxon>
        <taxon>Ecdysozoa</taxon>
        <taxon>Arthropoda</taxon>
        <taxon>Hexapoda</taxon>
        <taxon>Insecta</taxon>
        <taxon>Pterygota</taxon>
        <taxon>Neoptera</taxon>
        <taxon>Endopterygota</taxon>
        <taxon>Hymenoptera</taxon>
        <taxon>Apocrita</taxon>
        <taxon>Aculeata</taxon>
        <taxon>Formicoidea</taxon>
        <taxon>Formicidae</taxon>
        <taxon>Myrmicinae</taxon>
        <taxon>Cyphomyrmex</taxon>
    </lineage>
</organism>
<dbReference type="GO" id="GO:0008270">
    <property type="term" value="F:zinc ion binding"/>
    <property type="evidence" value="ECO:0007669"/>
    <property type="project" value="InterPro"/>
</dbReference>
<dbReference type="InterPro" id="IPR014782">
    <property type="entry name" value="Peptidase_M1_dom"/>
</dbReference>
<accession>A0A151ICW0</accession>
<keyword evidence="4" id="KW-0645">Protease</keyword>
<dbReference type="GO" id="GO:0042277">
    <property type="term" value="F:peptide binding"/>
    <property type="evidence" value="ECO:0007669"/>
    <property type="project" value="TreeGrafter"/>
</dbReference>
<dbReference type="Gene3D" id="1.25.50.20">
    <property type="match status" value="1"/>
</dbReference>
<dbReference type="GO" id="GO:0043171">
    <property type="term" value="P:peptide catabolic process"/>
    <property type="evidence" value="ECO:0007669"/>
    <property type="project" value="TreeGrafter"/>
</dbReference>
<reference evidence="4 5" key="1">
    <citation type="submission" date="2016-03" db="EMBL/GenBank/DDBJ databases">
        <title>Cyphomyrmex costatus WGS genome.</title>
        <authorList>
            <person name="Nygaard S."/>
            <person name="Hu H."/>
            <person name="Boomsma J."/>
            <person name="Zhang G."/>
        </authorList>
    </citation>
    <scope>NUCLEOTIDE SEQUENCE [LARGE SCALE GENOMIC DNA]</scope>
    <source>
        <strain evidence="4">MS0001</strain>
        <tissue evidence="4">Whole body</tissue>
    </source>
</reference>
<dbReference type="Gene3D" id="2.60.40.1910">
    <property type="match status" value="1"/>
</dbReference>
<dbReference type="Pfam" id="PF01433">
    <property type="entry name" value="Peptidase_M1"/>
    <property type="match status" value="1"/>
</dbReference>
<proteinExistence type="inferred from homology"/>
<name>A0A151ICW0_9HYME</name>
<dbReference type="GO" id="GO:0005615">
    <property type="term" value="C:extracellular space"/>
    <property type="evidence" value="ECO:0007669"/>
    <property type="project" value="TreeGrafter"/>
</dbReference>
<sequence>MPLLTEIEYVLDISETVRFYSTPEIPIHHISAILLSHFTTTKIPLLEDNIDLNIRYRQQLKMNYISFANNVIDLTTSYLISLHDLENTTGITNVIIPGYYRHDAVSKLGLIYYREAAVIFDEKNDPKMRQLEIALLIGRSITYQFFRNCISNSWSYMWLNHGLTTLLALDAIDENFPEFHIKDLFVVQTLQESLRFDDDFIMKPLISDMKSPETELLSASYYLKAPSILRMLQHMLSSYVFEKGIKIYLSRNPVLEEPIDSFWTAMQSVYDASALNHRIYESSVKQLMDAWTKQQHYPIVEVTFDSHVTVSAENMNSTNEEKWWIPYTTVTNRNDKPDFSLLLIHFDLRFLSVGDDIFLPDKVETNWTIINVQQIGYYRVFYDESILNLIREYLFMHEHINKIHVLNRAQIIDDAFYFFMKNKISLRAFLELTEYLRKEKNFIAWYPMFKSLEYMSTFFHYRHSSYMKTSMMRTVNDLFVLINDDSSFSLNYLKDSLKEEISRWACVLGSSECKAEANSKLKTHLKEKNIILPWWKKWTYCNGLMIADNNTWFSALLHIDYTERSNYKIFEYLTCSENFLFIRHYIDFIESSETMNDTAKDYSQILIFHSIIARHAKNDTMLDYLLANLHKIPRYFYSKIYCLNSSKNLFIY</sequence>
<evidence type="ECO:0000259" key="3">
    <source>
        <dbReference type="Pfam" id="PF11838"/>
    </source>
</evidence>
<evidence type="ECO:0000313" key="5">
    <source>
        <dbReference type="Proteomes" id="UP000078542"/>
    </source>
</evidence>
<dbReference type="AlphaFoldDB" id="A0A151ICW0"/>
<dbReference type="STRING" id="456900.A0A151ICW0"/>
<dbReference type="GO" id="GO:0016020">
    <property type="term" value="C:membrane"/>
    <property type="evidence" value="ECO:0007669"/>
    <property type="project" value="TreeGrafter"/>
</dbReference>
<dbReference type="Pfam" id="PF11838">
    <property type="entry name" value="ERAP1_C"/>
    <property type="match status" value="1"/>
</dbReference>